<organism evidence="1">
    <name type="scientific">Rhizophora mucronata</name>
    <name type="common">Asiatic mangrove</name>
    <dbReference type="NCBI Taxonomy" id="61149"/>
    <lineage>
        <taxon>Eukaryota</taxon>
        <taxon>Viridiplantae</taxon>
        <taxon>Streptophyta</taxon>
        <taxon>Embryophyta</taxon>
        <taxon>Tracheophyta</taxon>
        <taxon>Spermatophyta</taxon>
        <taxon>Magnoliopsida</taxon>
        <taxon>eudicotyledons</taxon>
        <taxon>Gunneridae</taxon>
        <taxon>Pentapetalae</taxon>
        <taxon>rosids</taxon>
        <taxon>fabids</taxon>
        <taxon>Malpighiales</taxon>
        <taxon>Rhizophoraceae</taxon>
        <taxon>Rhizophora</taxon>
    </lineage>
</organism>
<dbReference type="EMBL" id="GGEC01073063">
    <property type="protein sequence ID" value="MBX53547.1"/>
    <property type="molecule type" value="Transcribed_RNA"/>
</dbReference>
<accession>A0A2P2PFR2</accession>
<protein>
    <submittedName>
        <fullName evidence="1">Uncharacterized protein</fullName>
    </submittedName>
</protein>
<evidence type="ECO:0000313" key="1">
    <source>
        <dbReference type="EMBL" id="MBX53547.1"/>
    </source>
</evidence>
<sequence>MQTMGVNCRYYYYYIIITPQKLTRN</sequence>
<name>A0A2P2PFR2_RHIMU</name>
<reference evidence="1" key="1">
    <citation type="submission" date="2018-02" db="EMBL/GenBank/DDBJ databases">
        <title>Rhizophora mucronata_Transcriptome.</title>
        <authorList>
            <person name="Meera S.P."/>
            <person name="Sreeshan A."/>
            <person name="Augustine A."/>
        </authorList>
    </citation>
    <scope>NUCLEOTIDE SEQUENCE</scope>
    <source>
        <tissue evidence="1">Leaf</tissue>
    </source>
</reference>
<proteinExistence type="predicted"/>
<dbReference type="AlphaFoldDB" id="A0A2P2PFR2"/>